<feature type="domain" description="Peptidase M16 C-terminal" evidence="4">
    <location>
        <begin position="206"/>
        <end position="383"/>
    </location>
</feature>
<evidence type="ECO:0000259" key="4">
    <source>
        <dbReference type="Pfam" id="PF05193"/>
    </source>
</evidence>
<dbReference type="InterPro" id="IPR011249">
    <property type="entry name" value="Metalloenz_LuxS/M16"/>
</dbReference>
<reference evidence="5 6" key="1">
    <citation type="submission" date="2020-10" db="EMBL/GenBank/DDBJ databases">
        <title>Complete genome sequence of Paludibaculum fermentans P105T, a facultatively anaerobic acidobacterium capable of dissimilatory Fe(III) reduction.</title>
        <authorList>
            <person name="Dedysh S.N."/>
            <person name="Beletsky A.V."/>
            <person name="Kulichevskaya I.S."/>
            <person name="Mardanov A.V."/>
            <person name="Ravin N.V."/>
        </authorList>
    </citation>
    <scope>NUCLEOTIDE SEQUENCE [LARGE SCALE GENOMIC DNA]</scope>
    <source>
        <strain evidence="5 6">P105</strain>
    </source>
</reference>
<dbReference type="PANTHER" id="PTHR11851:SF49">
    <property type="entry name" value="MITOCHONDRIAL-PROCESSING PEPTIDASE SUBUNIT ALPHA"/>
    <property type="match status" value="1"/>
</dbReference>
<dbReference type="Gene3D" id="3.30.830.10">
    <property type="entry name" value="Metalloenzyme, LuxS/M16 peptidase-like"/>
    <property type="match status" value="2"/>
</dbReference>
<dbReference type="AlphaFoldDB" id="A0A7S7NXF2"/>
<evidence type="ECO:0000256" key="1">
    <source>
        <dbReference type="ARBA" id="ARBA00007261"/>
    </source>
</evidence>
<sequence>MLLQSSRHSAPNLRVLCLAPLAALTMTMTGFAADTPPPLKILRHELPNGLKVVLAEDHSRPVTNLQVWFHVGSKDEKTGRTGFAHLFEHLMFRGSKNVGPEEHMRYVREAGGQVNAYTSFDQTVYWETFPSNYLERMLWLEADRLSSLDVSDANFKKEREVVKEERRLRFENPPYGLIFEDVLAKTYTQYPYKHLPIGSMEDLNKATVEDVKEFHDLFYVPNNATIVAVGDFDAKEAIALIDKHFSSIPKGKPIPRVTATEPVQTAARETTIKYKNVPLDAVVSAYHLPPLGHPDSYALEIASSILSTGQSSRLYKRLVYDEQSAVAAQGEGLFLEGPSVFFGFAVVNQGKNIKEVSNSLEYTFQEMTEKPVTDEELAKAKNQTIAGFIIGREGVQAKADFLGKCSVLLGDPERYNTELENYRKVTAADVLRVAKKYLAKSNQTKLWVYPEAEAPKTPEPKQ</sequence>
<dbReference type="Pfam" id="PF00675">
    <property type="entry name" value="Peptidase_M16"/>
    <property type="match status" value="1"/>
</dbReference>
<evidence type="ECO:0000256" key="2">
    <source>
        <dbReference type="SAM" id="SignalP"/>
    </source>
</evidence>
<dbReference type="InterPro" id="IPR007863">
    <property type="entry name" value="Peptidase_M16_C"/>
</dbReference>
<dbReference type="InterPro" id="IPR050361">
    <property type="entry name" value="MPP/UQCRC_Complex"/>
</dbReference>
<dbReference type="Proteomes" id="UP000593892">
    <property type="component" value="Chromosome"/>
</dbReference>
<keyword evidence="6" id="KW-1185">Reference proteome</keyword>
<dbReference type="SUPFAM" id="SSF63411">
    <property type="entry name" value="LuxS/MPP-like metallohydrolase"/>
    <property type="match status" value="2"/>
</dbReference>
<keyword evidence="2" id="KW-0732">Signal</keyword>
<protein>
    <submittedName>
        <fullName evidence="5">Insulinase family protein</fullName>
    </submittedName>
</protein>
<feature type="signal peptide" evidence="2">
    <location>
        <begin position="1"/>
        <end position="32"/>
    </location>
</feature>
<proteinExistence type="inferred from homology"/>
<accession>A0A7S7NXF2</accession>
<feature type="domain" description="Peptidase M16 N-terminal" evidence="3">
    <location>
        <begin position="51"/>
        <end position="192"/>
    </location>
</feature>
<comment type="similarity">
    <text evidence="1">Belongs to the peptidase M16 family.</text>
</comment>
<dbReference type="InterPro" id="IPR011765">
    <property type="entry name" value="Pept_M16_N"/>
</dbReference>
<dbReference type="PANTHER" id="PTHR11851">
    <property type="entry name" value="METALLOPROTEASE"/>
    <property type="match status" value="1"/>
</dbReference>
<organism evidence="5 6">
    <name type="scientific">Paludibaculum fermentans</name>
    <dbReference type="NCBI Taxonomy" id="1473598"/>
    <lineage>
        <taxon>Bacteria</taxon>
        <taxon>Pseudomonadati</taxon>
        <taxon>Acidobacteriota</taxon>
        <taxon>Terriglobia</taxon>
        <taxon>Bryobacterales</taxon>
        <taxon>Bryobacteraceae</taxon>
        <taxon>Paludibaculum</taxon>
    </lineage>
</organism>
<evidence type="ECO:0000259" key="3">
    <source>
        <dbReference type="Pfam" id="PF00675"/>
    </source>
</evidence>
<gene>
    <name evidence="5" type="ORF">IRI77_17015</name>
</gene>
<evidence type="ECO:0000313" key="6">
    <source>
        <dbReference type="Proteomes" id="UP000593892"/>
    </source>
</evidence>
<evidence type="ECO:0000313" key="5">
    <source>
        <dbReference type="EMBL" id="QOY91578.1"/>
    </source>
</evidence>
<name>A0A7S7NXF2_PALFE</name>
<dbReference type="RefSeq" id="WP_194453232.1">
    <property type="nucleotide sequence ID" value="NZ_CP063849.1"/>
</dbReference>
<dbReference type="GO" id="GO:0046872">
    <property type="term" value="F:metal ion binding"/>
    <property type="evidence" value="ECO:0007669"/>
    <property type="project" value="InterPro"/>
</dbReference>
<dbReference type="Pfam" id="PF05193">
    <property type="entry name" value="Peptidase_M16_C"/>
    <property type="match status" value="1"/>
</dbReference>
<dbReference type="EMBL" id="CP063849">
    <property type="protein sequence ID" value="QOY91578.1"/>
    <property type="molecule type" value="Genomic_DNA"/>
</dbReference>
<feature type="chain" id="PRO_5032488201" evidence="2">
    <location>
        <begin position="33"/>
        <end position="462"/>
    </location>
</feature>
<dbReference type="KEGG" id="pfer:IRI77_17015"/>